<proteinExistence type="inferred from homology"/>
<evidence type="ECO:0000313" key="8">
    <source>
        <dbReference type="Proteomes" id="UP000192596"/>
    </source>
</evidence>
<accession>A0A1V8TDM4</accession>
<dbReference type="OrthoDB" id="1917198at2759"/>
<feature type="compositionally biased region" description="Acidic residues" evidence="5">
    <location>
        <begin position="18"/>
        <end position="27"/>
    </location>
</feature>
<feature type="compositionally biased region" description="Acidic residues" evidence="5">
    <location>
        <begin position="41"/>
        <end position="51"/>
    </location>
</feature>
<dbReference type="InterPro" id="IPR007854">
    <property type="entry name" value="Fip1_dom"/>
</dbReference>
<feature type="region of interest" description="Disordered" evidence="5">
    <location>
        <begin position="263"/>
        <end position="326"/>
    </location>
</feature>
<dbReference type="InParanoid" id="A0A1V8TDM4"/>
<evidence type="ECO:0000256" key="2">
    <source>
        <dbReference type="ARBA" id="ARBA00007459"/>
    </source>
</evidence>
<sequence>MDDEDDDLYGGSGNALNVEEEESEDDIPLATEVKPERVEASEEDDDSEDDIQITTERPEGSRADSVPPPRKDAKKAAQISQEQPRSRPTSPDSSRPPPSKIRKLSPLPSTSTQATTTTTLPTHNGKEGKDFPSLRTSTLDLSANPSFPPINKPITYLEIDADLATHSKPWRLPGTDQTDFFNYGFDEYTWTQYCMRQQDMTGQVSQMKDQDAQFKAMLEGGGAPGGMPSMPGMPPEMMQMMMQSGMDPGKMDMGAMMGMMGGMGNGQSPHPGAQGQGFQPPSGPGGGFQDGGMGMEGFGGQMGMMGPQQGGGGGGRGRGRRGRGCY</sequence>
<evidence type="ECO:0000256" key="4">
    <source>
        <dbReference type="ARBA" id="ARBA00023242"/>
    </source>
</evidence>
<feature type="compositionally biased region" description="Gly residues" evidence="5">
    <location>
        <begin position="284"/>
        <end position="316"/>
    </location>
</feature>
<dbReference type="PANTHER" id="PTHR13484:SF0">
    <property type="entry name" value="PRE-MRNA 3'-END-PROCESSING FACTOR FIP1"/>
    <property type="match status" value="1"/>
</dbReference>
<feature type="region of interest" description="Disordered" evidence="5">
    <location>
        <begin position="1"/>
        <end position="144"/>
    </location>
</feature>
<keyword evidence="3" id="KW-0507">mRNA processing</keyword>
<feature type="compositionally biased region" description="Low complexity" evidence="5">
    <location>
        <begin position="271"/>
        <end position="280"/>
    </location>
</feature>
<dbReference type="AlphaFoldDB" id="A0A1V8TDM4"/>
<gene>
    <name evidence="7" type="ORF">B0A48_04879</name>
</gene>
<dbReference type="GO" id="GO:0006397">
    <property type="term" value="P:mRNA processing"/>
    <property type="evidence" value="ECO:0007669"/>
    <property type="project" value="UniProtKB-KW"/>
</dbReference>
<evidence type="ECO:0000313" key="7">
    <source>
        <dbReference type="EMBL" id="OQO09479.1"/>
    </source>
</evidence>
<comment type="caution">
    <text evidence="7">The sequence shown here is derived from an EMBL/GenBank/DDBJ whole genome shotgun (WGS) entry which is preliminary data.</text>
</comment>
<keyword evidence="8" id="KW-1185">Reference proteome</keyword>
<dbReference type="PANTHER" id="PTHR13484">
    <property type="entry name" value="FIP1-LIKE 1 PROTEIN"/>
    <property type="match status" value="1"/>
</dbReference>
<dbReference type="STRING" id="1507870.A0A1V8TDM4"/>
<comment type="subcellular location">
    <subcellularLocation>
        <location evidence="1">Nucleus</location>
    </subcellularLocation>
</comment>
<protein>
    <recommendedName>
        <fullName evidence="6">Pre-mRNA polyadenylation factor Fip1 domain-containing protein</fullName>
    </recommendedName>
</protein>
<comment type="similarity">
    <text evidence="2">Belongs to the FIP1 family.</text>
</comment>
<feature type="compositionally biased region" description="Basic residues" evidence="5">
    <location>
        <begin position="317"/>
        <end position="326"/>
    </location>
</feature>
<evidence type="ECO:0000256" key="5">
    <source>
        <dbReference type="SAM" id="MobiDB-lite"/>
    </source>
</evidence>
<feature type="compositionally biased region" description="Polar residues" evidence="5">
    <location>
        <begin position="134"/>
        <end position="144"/>
    </location>
</feature>
<name>A0A1V8TDM4_9PEZI</name>
<dbReference type="InterPro" id="IPR051187">
    <property type="entry name" value="Pre-mRNA_3'-end_processing_reg"/>
</dbReference>
<feature type="domain" description="Pre-mRNA polyadenylation factor Fip1" evidence="6">
    <location>
        <begin position="159"/>
        <end position="200"/>
    </location>
</feature>
<reference evidence="8" key="1">
    <citation type="submission" date="2017-03" db="EMBL/GenBank/DDBJ databases">
        <title>Genomes of endolithic fungi from Antarctica.</title>
        <authorList>
            <person name="Coleine C."/>
            <person name="Masonjones S."/>
            <person name="Stajich J.E."/>
        </authorList>
    </citation>
    <scope>NUCLEOTIDE SEQUENCE [LARGE SCALE GENOMIC DNA]</scope>
    <source>
        <strain evidence="8">CCFEE 5527</strain>
    </source>
</reference>
<dbReference type="Proteomes" id="UP000192596">
    <property type="component" value="Unassembled WGS sequence"/>
</dbReference>
<dbReference type="GO" id="GO:0005847">
    <property type="term" value="C:mRNA cleavage and polyadenylation specificity factor complex"/>
    <property type="evidence" value="ECO:0007669"/>
    <property type="project" value="TreeGrafter"/>
</dbReference>
<keyword evidence="4" id="KW-0539">Nucleus</keyword>
<evidence type="ECO:0000256" key="3">
    <source>
        <dbReference type="ARBA" id="ARBA00022664"/>
    </source>
</evidence>
<evidence type="ECO:0000256" key="1">
    <source>
        <dbReference type="ARBA" id="ARBA00004123"/>
    </source>
</evidence>
<evidence type="ECO:0000259" key="6">
    <source>
        <dbReference type="Pfam" id="PF05182"/>
    </source>
</evidence>
<organism evidence="7 8">
    <name type="scientific">Cryoendolithus antarcticus</name>
    <dbReference type="NCBI Taxonomy" id="1507870"/>
    <lineage>
        <taxon>Eukaryota</taxon>
        <taxon>Fungi</taxon>
        <taxon>Dikarya</taxon>
        <taxon>Ascomycota</taxon>
        <taxon>Pezizomycotina</taxon>
        <taxon>Dothideomycetes</taxon>
        <taxon>Dothideomycetidae</taxon>
        <taxon>Cladosporiales</taxon>
        <taxon>Cladosporiaceae</taxon>
        <taxon>Cryoendolithus</taxon>
    </lineage>
</organism>
<dbReference type="EMBL" id="NAJO01000010">
    <property type="protein sequence ID" value="OQO09479.1"/>
    <property type="molecule type" value="Genomic_DNA"/>
</dbReference>
<dbReference type="Pfam" id="PF05182">
    <property type="entry name" value="Fip1"/>
    <property type="match status" value="1"/>
</dbReference>
<feature type="compositionally biased region" description="Low complexity" evidence="5">
    <location>
        <begin position="104"/>
        <end position="122"/>
    </location>
</feature>